<organism evidence="11 12">
    <name type="scientific">Fukomys damarensis</name>
    <name type="common">Damaraland mole rat</name>
    <name type="synonym">Cryptomys damarensis</name>
    <dbReference type="NCBI Taxonomy" id="885580"/>
    <lineage>
        <taxon>Eukaryota</taxon>
        <taxon>Metazoa</taxon>
        <taxon>Chordata</taxon>
        <taxon>Craniata</taxon>
        <taxon>Vertebrata</taxon>
        <taxon>Euteleostomi</taxon>
        <taxon>Mammalia</taxon>
        <taxon>Eutheria</taxon>
        <taxon>Euarchontoglires</taxon>
        <taxon>Glires</taxon>
        <taxon>Rodentia</taxon>
        <taxon>Hystricomorpha</taxon>
        <taxon>Bathyergidae</taxon>
        <taxon>Fukomys</taxon>
    </lineage>
</organism>
<dbReference type="Proteomes" id="UP000028990">
    <property type="component" value="Unassembled WGS sequence"/>
</dbReference>
<dbReference type="FunFam" id="1.10.1580.10:FF:000002">
    <property type="entry name" value="Guanine nucleotide-binding protein-like 3 (nucleolar)-like"/>
    <property type="match status" value="1"/>
</dbReference>
<dbReference type="EMBL" id="KN124612">
    <property type="protein sequence ID" value="KFO20689.1"/>
    <property type="molecule type" value="Genomic_DNA"/>
</dbReference>
<dbReference type="PROSITE" id="PS51721">
    <property type="entry name" value="G_CP"/>
    <property type="match status" value="1"/>
</dbReference>
<dbReference type="Pfam" id="PF01926">
    <property type="entry name" value="MMR_HSR1"/>
    <property type="match status" value="1"/>
</dbReference>
<evidence type="ECO:0000256" key="9">
    <source>
        <dbReference type="SAM" id="MobiDB-lite"/>
    </source>
</evidence>
<dbReference type="Gene3D" id="1.10.1580.10">
    <property type="match status" value="1"/>
</dbReference>
<keyword evidence="3" id="KW-0175">Coiled coil</keyword>
<dbReference type="AlphaFoldDB" id="A0A091CNY4"/>
<name>A0A091CNY4_FUKDA</name>
<accession>A0A091CNY4</accession>
<dbReference type="PRINTS" id="PR00326">
    <property type="entry name" value="GTP1OBG"/>
</dbReference>
<dbReference type="PANTHER" id="PTHR11089">
    <property type="entry name" value="GTP-BINDING PROTEIN-RELATED"/>
    <property type="match status" value="1"/>
</dbReference>
<feature type="region of interest" description="Disordered" evidence="9">
    <location>
        <begin position="65"/>
        <end position="86"/>
    </location>
</feature>
<dbReference type="InterPro" id="IPR006073">
    <property type="entry name" value="GTP-bd"/>
</dbReference>
<dbReference type="InterPro" id="IPR030378">
    <property type="entry name" value="G_CP_dom"/>
</dbReference>
<evidence type="ECO:0000256" key="4">
    <source>
        <dbReference type="ARBA" id="ARBA00023134"/>
    </source>
</evidence>
<evidence type="ECO:0000256" key="8">
    <source>
        <dbReference type="ARBA" id="ARBA00072878"/>
    </source>
</evidence>
<dbReference type="SUPFAM" id="SSF52540">
    <property type="entry name" value="P-loop containing nucleoside triphosphate hydrolases"/>
    <property type="match status" value="1"/>
</dbReference>
<dbReference type="CDD" id="cd04178">
    <property type="entry name" value="Nucleostemin_like"/>
    <property type="match status" value="1"/>
</dbReference>
<comment type="subcellular location">
    <subcellularLocation>
        <location evidence="1">Nucleus</location>
    </subcellularLocation>
</comment>
<dbReference type="GO" id="GO:0005730">
    <property type="term" value="C:nucleolus"/>
    <property type="evidence" value="ECO:0007669"/>
    <property type="project" value="TreeGrafter"/>
</dbReference>
<evidence type="ECO:0000256" key="5">
    <source>
        <dbReference type="ARBA" id="ARBA00023242"/>
    </source>
</evidence>
<feature type="compositionally biased region" description="Basic and acidic residues" evidence="9">
    <location>
        <begin position="165"/>
        <end position="182"/>
    </location>
</feature>
<dbReference type="Gene3D" id="3.40.50.300">
    <property type="entry name" value="P-loop containing nucleotide triphosphate hydrolases"/>
    <property type="match status" value="1"/>
</dbReference>
<comment type="subunit">
    <text evidence="7">Interacts with MDM2; this interaction, which occurs in the nucleoplasm, stabilizes MDM2. Indirectly interacts with TP53, via MDM2-binding. Interacts with TERF1; this interaction probably occurs in the nucleoplasm and is increased during mitosis, when the nucleolus is disassembled. This binding may promote TERF1 homodimerization. Interacts with TERT.</text>
</comment>
<dbReference type="PANTHER" id="PTHR11089:SF33">
    <property type="entry name" value="GUANINE NUCLEOTIDE-BINDING PROTEIN-LIKE 3-LIKE PROTEIN"/>
    <property type="match status" value="1"/>
</dbReference>
<dbReference type="InterPro" id="IPR050755">
    <property type="entry name" value="TRAFAC_YlqF/YawG_RiboMat"/>
</dbReference>
<dbReference type="STRING" id="885580.ENSFDAP00000012811"/>
<gene>
    <name evidence="11" type="ORF">H920_17914</name>
</gene>
<dbReference type="FunFam" id="3.40.50.300:FF:000493">
    <property type="entry name" value="Guanine nucleotide-binding protein-like 3-like protein"/>
    <property type="match status" value="1"/>
</dbReference>
<evidence type="ECO:0000256" key="2">
    <source>
        <dbReference type="ARBA" id="ARBA00022741"/>
    </source>
</evidence>
<evidence type="ECO:0000256" key="3">
    <source>
        <dbReference type="ARBA" id="ARBA00023054"/>
    </source>
</evidence>
<keyword evidence="4" id="KW-0342">GTP-binding</keyword>
<sequence length="701" mass="79316">MWLRSRLLQVYFLQQARLSGKDPHSQFTHHFDYWGSDKWLQELMEVDSSYVICYGAAGGGAREGEEGLAAERHSGEAPPRRGRTVGGALCREAGTRKSELAARAPLRRPCYTALSRIRLKCSLLHSLDRLLEVYLDMLASLNWLQGRRPQKRENKKPSKGSKGCKKIEEMREKQQAAREQERHKHRTIESYCQDVLRRQEEFERQEEVLQELNIFPQLDDEATRKAYYREFRKVVEYSDVILEVLDARDPLGCRCFQMEEAVLQAKGNKKLVLVLNKIDLVPKEVVEKWLDYLRNELPTVAFKASTQHQVKNLNRCSVPVEQAPESLLKSKACFGAENLMRVLGNYCRLGEVRTHIRVGVVGLPNVGKSSLINSLKRSRACSVGAVPGVTKFMQEVYLDKFIRLLDAPGIVPGPNSEVGTILRNCIHVQKLEDPVTPVETILQRCNLEEISNYYGVSGFQTTEHFLTAVAHRLGKKKKGGLYSQEQAAKAVLADWVSGKISFYIPPPPTHTLPVHLSAEIVKEMTEVFDIEDTEQANEDTMECLATGESRELLGDIDPLEMEIKRLHSPVMKVADAIENKTNIYQSGDLTRYCTNPNHYQVGLAKRNVDHRLSKNSMVEVSSVDRRPFLQRIMETDALQQGQVLASALKNKKKMQKRTDKIASKLSDSMMSILDLSGSDDNSAGDLCTDLTPLPCPKPWLL</sequence>
<feature type="region of interest" description="Disordered" evidence="9">
    <location>
        <begin position="148"/>
        <end position="183"/>
    </location>
</feature>
<evidence type="ECO:0000313" key="11">
    <source>
        <dbReference type="EMBL" id="KFO20689.1"/>
    </source>
</evidence>
<dbReference type="eggNOG" id="KOG2484">
    <property type="taxonomic scope" value="Eukaryota"/>
</dbReference>
<keyword evidence="12" id="KW-1185">Reference proteome</keyword>
<evidence type="ECO:0000259" key="10">
    <source>
        <dbReference type="PROSITE" id="PS51721"/>
    </source>
</evidence>
<protein>
    <recommendedName>
        <fullName evidence="8">Guanine nucleotide-binding protein-like 3-like protein</fullName>
    </recommendedName>
</protein>
<keyword evidence="2" id="KW-0547">Nucleotide-binding</keyword>
<dbReference type="InterPro" id="IPR023179">
    <property type="entry name" value="GTP-bd_ortho_bundle_sf"/>
</dbReference>
<evidence type="ECO:0000256" key="6">
    <source>
        <dbReference type="ARBA" id="ARBA00060136"/>
    </source>
</evidence>
<feature type="domain" description="CP-type G" evidence="10">
    <location>
        <begin position="228"/>
        <end position="413"/>
    </location>
</feature>
<dbReference type="InterPro" id="IPR027417">
    <property type="entry name" value="P-loop_NTPase"/>
</dbReference>
<proteinExistence type="predicted"/>
<feature type="compositionally biased region" description="Basic and acidic residues" evidence="9">
    <location>
        <begin position="65"/>
        <end position="79"/>
    </location>
</feature>
<comment type="function">
    <text evidence="6">Stabilizes TERF1 telomeric association by preventing TERF1 recruitment by PML. Stabilizes TERF1 protein by preventing its ubiquitination and hence proteasomal degradation. Does so by interfering with TERF1-binding to FBXO4 E3 ubiquitin-protein ligase. Required for cell proliferation. By stabilizing TRF1 protein during mitosis, promotes metaphase-to-anaphase transition. Stabilizes MDM2 protein by preventing its ubiquitination, and hence proteasomal degradation. By acting on MDM2, may affect TP53 activity. Required for normal processing of ribosomal pre-rRNA. Binds GTP.</text>
</comment>
<dbReference type="GO" id="GO:0005525">
    <property type="term" value="F:GTP binding"/>
    <property type="evidence" value="ECO:0007669"/>
    <property type="project" value="UniProtKB-KW"/>
</dbReference>
<keyword evidence="5" id="KW-0539">Nucleus</keyword>
<evidence type="ECO:0000256" key="7">
    <source>
        <dbReference type="ARBA" id="ARBA00065627"/>
    </source>
</evidence>
<reference evidence="11 12" key="1">
    <citation type="submission" date="2013-11" db="EMBL/GenBank/DDBJ databases">
        <title>The Damaraland mole rat (Fukomys damarensis) genome and evolution of African mole rats.</title>
        <authorList>
            <person name="Gladyshev V.N."/>
            <person name="Fang X."/>
        </authorList>
    </citation>
    <scope>NUCLEOTIDE SEQUENCE [LARGE SCALE GENOMIC DNA]</scope>
    <source>
        <tissue evidence="11">Liver</tissue>
    </source>
</reference>
<evidence type="ECO:0000313" key="12">
    <source>
        <dbReference type="Proteomes" id="UP000028990"/>
    </source>
</evidence>
<evidence type="ECO:0000256" key="1">
    <source>
        <dbReference type="ARBA" id="ARBA00004123"/>
    </source>
</evidence>